<evidence type="ECO:0000256" key="1">
    <source>
        <dbReference type="SAM" id="Phobius"/>
    </source>
</evidence>
<reference evidence="2" key="1">
    <citation type="submission" date="2015-11" db="EMBL/GenBank/DDBJ databases">
        <title>De novo transcriptome assembly of four potential Pierce s Disease insect vectors from Arizona vineyards.</title>
        <authorList>
            <person name="Tassone E.E."/>
        </authorList>
    </citation>
    <scope>NUCLEOTIDE SEQUENCE</scope>
</reference>
<name>A0A1B6K1M2_9HEMI</name>
<feature type="non-terminal residue" evidence="2">
    <location>
        <position position="154"/>
    </location>
</feature>
<proteinExistence type="predicted"/>
<feature type="transmembrane region" description="Helical" evidence="1">
    <location>
        <begin position="126"/>
        <end position="146"/>
    </location>
</feature>
<protein>
    <submittedName>
        <fullName evidence="2">Uncharacterized protein</fullName>
    </submittedName>
</protein>
<feature type="non-terminal residue" evidence="2">
    <location>
        <position position="1"/>
    </location>
</feature>
<dbReference type="Pfam" id="PF05620">
    <property type="entry name" value="TMEM208_SND2"/>
    <property type="match status" value="1"/>
</dbReference>
<feature type="transmembrane region" description="Helical" evidence="1">
    <location>
        <begin position="83"/>
        <end position="106"/>
    </location>
</feature>
<evidence type="ECO:0000313" key="2">
    <source>
        <dbReference type="EMBL" id="JAT05345.1"/>
    </source>
</evidence>
<gene>
    <name evidence="2" type="ORF">g.56696</name>
</gene>
<accession>A0A1B6K1M2</accession>
<keyword evidence="1" id="KW-1133">Transmembrane helix</keyword>
<dbReference type="EMBL" id="GECU01002362">
    <property type="protein sequence ID" value="JAT05345.1"/>
    <property type="molecule type" value="Transcribed_RNA"/>
</dbReference>
<feature type="transmembrane region" description="Helical" evidence="1">
    <location>
        <begin position="58"/>
        <end position="77"/>
    </location>
</feature>
<dbReference type="InterPro" id="IPR008506">
    <property type="entry name" value="SND2/TMEM208"/>
</dbReference>
<keyword evidence="1" id="KW-0472">Membrane</keyword>
<sequence length="154" mass="17560">SLTPGRRPRAMHREARSQSFQPAQDLSRELLSKIFIPHMRGSDHLKATLKSNNDAKVVLAKSYIFYYAISALMYNYYGMSFLLFALLSIPDLLALGMLHWLTMPAFVSENGAKKIVAIRSINSSGLASFFFDLMFWGLLCKVLIIFSRKWALLY</sequence>
<dbReference type="AlphaFoldDB" id="A0A1B6K1M2"/>
<organism evidence="2">
    <name type="scientific">Homalodisca liturata</name>
    <dbReference type="NCBI Taxonomy" id="320908"/>
    <lineage>
        <taxon>Eukaryota</taxon>
        <taxon>Metazoa</taxon>
        <taxon>Ecdysozoa</taxon>
        <taxon>Arthropoda</taxon>
        <taxon>Hexapoda</taxon>
        <taxon>Insecta</taxon>
        <taxon>Pterygota</taxon>
        <taxon>Neoptera</taxon>
        <taxon>Paraneoptera</taxon>
        <taxon>Hemiptera</taxon>
        <taxon>Auchenorrhyncha</taxon>
        <taxon>Membracoidea</taxon>
        <taxon>Cicadellidae</taxon>
        <taxon>Cicadellinae</taxon>
        <taxon>Proconiini</taxon>
        <taxon>Homalodisca</taxon>
    </lineage>
</organism>
<keyword evidence="1" id="KW-0812">Transmembrane</keyword>